<proteinExistence type="predicted"/>
<accession>A0A388JM16</accession>
<feature type="region of interest" description="Disordered" evidence="1">
    <location>
        <begin position="43"/>
        <end position="75"/>
    </location>
</feature>
<feature type="compositionally biased region" description="Basic and acidic residues" evidence="1">
    <location>
        <begin position="63"/>
        <end position="72"/>
    </location>
</feature>
<feature type="region of interest" description="Disordered" evidence="1">
    <location>
        <begin position="1"/>
        <end position="23"/>
    </location>
</feature>
<dbReference type="Gramene" id="GBG58793">
    <property type="protein sequence ID" value="GBG58793"/>
    <property type="gene ID" value="CBR_g193"/>
</dbReference>
<sequence>MEMEGILKGFADGSKEGNSAGGNNADCAEVLATICAQTAEMMGDGDETENDAGGSTCEMETTGEEREEKGMGSRESLTGRIVKDENVVKTLAGEEYPYDTNWVPGRVQLSILGGAPCFAFKVEGTWVPFPAPKKNTWQNVTLAIMFDRLLRLNDGAATEVKARYAMDVWRVLEAQGEFRLNDFLYDSFDCGKAWVIGENDATGSMACHESDARRDPRCGWVPCVIPIPCGRVRMMMRDAMGNVWSTHYVNGNFSFRHLDREVSENEKKAMACNTHTAGCFFPPLRNPVDSEVVEGKVFTGEDGSTYTHARGQEATYDGVCSQIWDHVTMRRDVLSVMDIGARVIPEGQLQQHMAPEKYGYRIVEHWQFLVVLARVSIFNVNVKDHVLVVEHAKRYWKKIREEEHQMVCAGYDSMADQGMWSMVEGSCMAQEHDDGENRYMARIRLRHGCTTILGWVPVVCPMTYEHGGDVTMRFKDPLGVPFYLTYSDGLLRDIRYMPEDGLPSSAQAGKRTEKRSKISRLSAEVEGPCGPGRVGGCSAAQGDMGGPSDVAMSQSPEKKKKCTPRPPCGQTPAGRTKVNPKAVPGTGDTAGARTQVPRRRRRPGMATLSEIRKL</sequence>
<evidence type="ECO:0000313" key="3">
    <source>
        <dbReference type="Proteomes" id="UP000265515"/>
    </source>
</evidence>
<gene>
    <name evidence="2" type="ORF">CBR_g193</name>
</gene>
<dbReference type="AlphaFoldDB" id="A0A388JM16"/>
<comment type="caution">
    <text evidence="2">The sequence shown here is derived from an EMBL/GenBank/DDBJ whole genome shotgun (WGS) entry which is preliminary data.</text>
</comment>
<dbReference type="EMBL" id="BFEA01000001">
    <property type="protein sequence ID" value="GBG58793.1"/>
    <property type="molecule type" value="Genomic_DNA"/>
</dbReference>
<organism evidence="2 3">
    <name type="scientific">Chara braunii</name>
    <name type="common">Braun's stonewort</name>
    <dbReference type="NCBI Taxonomy" id="69332"/>
    <lineage>
        <taxon>Eukaryota</taxon>
        <taxon>Viridiplantae</taxon>
        <taxon>Streptophyta</taxon>
        <taxon>Charophyceae</taxon>
        <taxon>Charales</taxon>
        <taxon>Characeae</taxon>
        <taxon>Chara</taxon>
    </lineage>
</organism>
<dbReference type="Proteomes" id="UP000265515">
    <property type="component" value="Unassembled WGS sequence"/>
</dbReference>
<feature type="region of interest" description="Disordered" evidence="1">
    <location>
        <begin position="502"/>
        <end position="614"/>
    </location>
</feature>
<keyword evidence="3" id="KW-1185">Reference proteome</keyword>
<name>A0A388JM16_CHABU</name>
<evidence type="ECO:0000256" key="1">
    <source>
        <dbReference type="SAM" id="MobiDB-lite"/>
    </source>
</evidence>
<reference evidence="2 3" key="1">
    <citation type="journal article" date="2018" name="Cell">
        <title>The Chara Genome: Secondary Complexity and Implications for Plant Terrestrialization.</title>
        <authorList>
            <person name="Nishiyama T."/>
            <person name="Sakayama H."/>
            <person name="Vries J.D."/>
            <person name="Buschmann H."/>
            <person name="Saint-Marcoux D."/>
            <person name="Ullrich K.K."/>
            <person name="Haas F.B."/>
            <person name="Vanderstraeten L."/>
            <person name="Becker D."/>
            <person name="Lang D."/>
            <person name="Vosolsobe S."/>
            <person name="Rombauts S."/>
            <person name="Wilhelmsson P.K.I."/>
            <person name="Janitza P."/>
            <person name="Kern R."/>
            <person name="Heyl A."/>
            <person name="Rumpler F."/>
            <person name="Villalobos L.I.A.C."/>
            <person name="Clay J.M."/>
            <person name="Skokan R."/>
            <person name="Toyoda A."/>
            <person name="Suzuki Y."/>
            <person name="Kagoshima H."/>
            <person name="Schijlen E."/>
            <person name="Tajeshwar N."/>
            <person name="Catarino B."/>
            <person name="Hetherington A.J."/>
            <person name="Saltykova A."/>
            <person name="Bonnot C."/>
            <person name="Breuninger H."/>
            <person name="Symeonidi A."/>
            <person name="Radhakrishnan G.V."/>
            <person name="Van Nieuwerburgh F."/>
            <person name="Deforce D."/>
            <person name="Chang C."/>
            <person name="Karol K.G."/>
            <person name="Hedrich R."/>
            <person name="Ulvskov P."/>
            <person name="Glockner G."/>
            <person name="Delwiche C.F."/>
            <person name="Petrasek J."/>
            <person name="Van de Peer Y."/>
            <person name="Friml J."/>
            <person name="Beilby M."/>
            <person name="Dolan L."/>
            <person name="Kohara Y."/>
            <person name="Sugano S."/>
            <person name="Fujiyama A."/>
            <person name="Delaux P.-M."/>
            <person name="Quint M."/>
            <person name="TheiBen G."/>
            <person name="Hagemann M."/>
            <person name="Harholt J."/>
            <person name="Dunand C."/>
            <person name="Zachgo S."/>
            <person name="Langdale J."/>
            <person name="Maumus F."/>
            <person name="Straeten D.V.D."/>
            <person name="Gould S.B."/>
            <person name="Rensing S.A."/>
        </authorList>
    </citation>
    <scope>NUCLEOTIDE SEQUENCE [LARGE SCALE GENOMIC DNA]</scope>
    <source>
        <strain evidence="2 3">S276</strain>
    </source>
</reference>
<evidence type="ECO:0000313" key="2">
    <source>
        <dbReference type="EMBL" id="GBG58793.1"/>
    </source>
</evidence>
<protein>
    <submittedName>
        <fullName evidence="2">Uncharacterized protein</fullName>
    </submittedName>
</protein>